<dbReference type="Pfam" id="PF00668">
    <property type="entry name" value="Condensation"/>
    <property type="match status" value="1"/>
</dbReference>
<dbReference type="GO" id="GO:0003824">
    <property type="term" value="F:catalytic activity"/>
    <property type="evidence" value="ECO:0007669"/>
    <property type="project" value="InterPro"/>
</dbReference>
<accession>A0A2Y9BMR5</accession>
<evidence type="ECO:0000256" key="3">
    <source>
        <dbReference type="ARBA" id="ARBA00022553"/>
    </source>
</evidence>
<dbReference type="PROSITE" id="PS00012">
    <property type="entry name" value="PHOSPHOPANTETHEINE"/>
    <property type="match status" value="1"/>
</dbReference>
<dbReference type="PROSITE" id="PS50075">
    <property type="entry name" value="CARRIER"/>
    <property type="match status" value="1"/>
</dbReference>
<sequence>MDLTDAISEAWSTHLGIAIPSSRADFFELGGDSLKALGVLADLADVGIELSLSDFYASPTISAQATCSTVVGTGGSTLAEPRVGDEPECELTPLQTAILVEGQRESRDPFWISQLYQLPRGVEFEAVASAWAGVVALHPALRTVLDLDAVPPRQAVRSASSTVGRSLERRVAPLGSTGDLQRLVEERRSKATVGISPLAFAAYVQDRAQPEVAVWSLVIHHVVFDGTTLGQVVDDFFALLSGADLPSPHPSVASYAHWCSATAAQERSREYWRDAVGALSPGELRVSERAPDSTPRAAARAAASRRVGPIASARLADLAGDRRFTTAAAVSYVWAQVLAQYVRGGPVVLGLTVNLRASGMPDATRVSGCLLGMVPVVVNDDDADAAVACRALMNQIARGTEYAHLPPGEILRGGPAAELGVTSTVVFENFAGSERYRQALLVEVGGTNDPLSLTVTTGASIDLLLEWDARKLTKETAVELLEALQHWLEHPTWLDERDTSVGWTTPAQHSRSILGDPGIEGTAVARSWDVRQLLHGSPDELAVVDSTTTLTYAELTAWSEVFARELVRRGVGPGATVLLRGVRSAMSVVGICGVWLAGAAWCSLDPQLPDRRRELLLRQLEPDLVVDLDEMRQVIENRQPSGRLEDGLAPPLSADEAAYYVATSGSSGTPKVVALSASGLSTVRDAWAEIYARGSRLHVLQLGSWTADVFVGDVVKALDSGGRLVICPDERRVDLDHLAALIEEHGVSLVETTPALMLELLDHLRASPPASLRTAIVGSDAFRIQEHDRLMAACPAGVSVVNGYGLTECTIENLVYKCTPGVPAVTPLTPLGRPLPGNRVWVEDARRRVLPPGAVGELVVAGPQVGLGYVEAGRVVRVGGFGSGDGFSHEFRTGDLASLSRNGEVLFHGREDSLVKVRGHRVEIGEVENALLALPGIEEAFVCDVRTAGVSSCTPSSEVTDCCLSPRYVRCSARCSRHRRCPRSWMSPLV</sequence>
<keyword evidence="6" id="KW-1185">Reference proteome</keyword>
<feature type="domain" description="Carrier" evidence="4">
    <location>
        <begin position="1"/>
        <end position="72"/>
    </location>
</feature>
<evidence type="ECO:0000313" key="6">
    <source>
        <dbReference type="Proteomes" id="UP000250028"/>
    </source>
</evidence>
<dbReference type="PANTHER" id="PTHR45527">
    <property type="entry name" value="NONRIBOSOMAL PEPTIDE SYNTHETASE"/>
    <property type="match status" value="1"/>
</dbReference>
<dbReference type="PANTHER" id="PTHR45527:SF1">
    <property type="entry name" value="FATTY ACID SYNTHASE"/>
    <property type="match status" value="1"/>
</dbReference>
<dbReference type="InterPro" id="IPR042099">
    <property type="entry name" value="ANL_N_sf"/>
</dbReference>
<evidence type="ECO:0000256" key="2">
    <source>
        <dbReference type="ARBA" id="ARBA00022450"/>
    </source>
</evidence>
<dbReference type="InterPro" id="IPR045851">
    <property type="entry name" value="AMP-bd_C_sf"/>
</dbReference>
<dbReference type="AlphaFoldDB" id="A0A2Y9BMR5"/>
<dbReference type="RefSeq" id="WP_146202647.1">
    <property type="nucleotide sequence ID" value="NZ_QGDN01000002.1"/>
</dbReference>
<organism evidence="5 6">
    <name type="scientific">Branchiibius hedensis</name>
    <dbReference type="NCBI Taxonomy" id="672460"/>
    <lineage>
        <taxon>Bacteria</taxon>
        <taxon>Bacillati</taxon>
        <taxon>Actinomycetota</taxon>
        <taxon>Actinomycetes</taxon>
        <taxon>Micrococcales</taxon>
        <taxon>Dermacoccaceae</taxon>
        <taxon>Branchiibius</taxon>
    </lineage>
</organism>
<dbReference type="GO" id="GO:0031177">
    <property type="term" value="F:phosphopantetheine binding"/>
    <property type="evidence" value="ECO:0007669"/>
    <property type="project" value="TreeGrafter"/>
</dbReference>
<dbReference type="GO" id="GO:0008610">
    <property type="term" value="P:lipid biosynthetic process"/>
    <property type="evidence" value="ECO:0007669"/>
    <property type="project" value="UniProtKB-ARBA"/>
</dbReference>
<dbReference type="InterPro" id="IPR036736">
    <property type="entry name" value="ACP-like_sf"/>
</dbReference>
<dbReference type="PROSITE" id="PS00455">
    <property type="entry name" value="AMP_BINDING"/>
    <property type="match status" value="1"/>
</dbReference>
<dbReference type="Gene3D" id="3.30.559.10">
    <property type="entry name" value="Chloramphenicol acetyltransferase-like domain"/>
    <property type="match status" value="1"/>
</dbReference>
<dbReference type="InterPro" id="IPR020845">
    <property type="entry name" value="AMP-binding_CS"/>
</dbReference>
<gene>
    <name evidence="5" type="ORF">SAMN04489750_3823</name>
</gene>
<dbReference type="Gene3D" id="1.10.1200.10">
    <property type="entry name" value="ACP-like"/>
    <property type="match status" value="1"/>
</dbReference>
<dbReference type="SUPFAM" id="SSF47336">
    <property type="entry name" value="ACP-like"/>
    <property type="match status" value="1"/>
</dbReference>
<dbReference type="OrthoDB" id="9794942at2"/>
<dbReference type="GO" id="GO:0044550">
    <property type="term" value="P:secondary metabolite biosynthetic process"/>
    <property type="evidence" value="ECO:0007669"/>
    <property type="project" value="TreeGrafter"/>
</dbReference>
<dbReference type="GO" id="GO:0043041">
    <property type="term" value="P:amino acid activation for nonribosomal peptide biosynthetic process"/>
    <property type="evidence" value="ECO:0007669"/>
    <property type="project" value="TreeGrafter"/>
</dbReference>
<dbReference type="Proteomes" id="UP000250028">
    <property type="component" value="Unassembled WGS sequence"/>
</dbReference>
<dbReference type="GO" id="GO:0005737">
    <property type="term" value="C:cytoplasm"/>
    <property type="evidence" value="ECO:0007669"/>
    <property type="project" value="TreeGrafter"/>
</dbReference>
<dbReference type="Pfam" id="PF00501">
    <property type="entry name" value="AMP-binding"/>
    <property type="match status" value="1"/>
</dbReference>
<dbReference type="Gene3D" id="3.30.559.30">
    <property type="entry name" value="Nonribosomal peptide synthetase, condensation domain"/>
    <property type="match status" value="1"/>
</dbReference>
<dbReference type="SUPFAM" id="SSF52777">
    <property type="entry name" value="CoA-dependent acyltransferases"/>
    <property type="match status" value="2"/>
</dbReference>
<dbReference type="InterPro" id="IPR023213">
    <property type="entry name" value="CAT-like_dom_sf"/>
</dbReference>
<comment type="cofactor">
    <cofactor evidence="1">
        <name>pantetheine 4'-phosphate</name>
        <dbReference type="ChEBI" id="CHEBI:47942"/>
    </cofactor>
</comment>
<dbReference type="InterPro" id="IPR001242">
    <property type="entry name" value="Condensation_dom"/>
</dbReference>
<keyword evidence="2" id="KW-0596">Phosphopantetheine</keyword>
<evidence type="ECO:0000259" key="4">
    <source>
        <dbReference type="PROSITE" id="PS50075"/>
    </source>
</evidence>
<dbReference type="InterPro" id="IPR009081">
    <property type="entry name" value="PP-bd_ACP"/>
</dbReference>
<evidence type="ECO:0000313" key="5">
    <source>
        <dbReference type="EMBL" id="SSA59018.1"/>
    </source>
</evidence>
<keyword evidence="3" id="KW-0597">Phosphoprotein</keyword>
<name>A0A2Y9BMR5_9MICO</name>
<dbReference type="SUPFAM" id="SSF56801">
    <property type="entry name" value="Acetyl-CoA synthetase-like"/>
    <property type="match status" value="1"/>
</dbReference>
<dbReference type="InterPro" id="IPR000873">
    <property type="entry name" value="AMP-dep_synth/lig_dom"/>
</dbReference>
<dbReference type="Gene3D" id="3.30.300.30">
    <property type="match status" value="1"/>
</dbReference>
<dbReference type="Pfam" id="PF00550">
    <property type="entry name" value="PP-binding"/>
    <property type="match status" value="1"/>
</dbReference>
<dbReference type="InterPro" id="IPR006162">
    <property type="entry name" value="Ppantetheine_attach_site"/>
</dbReference>
<proteinExistence type="predicted"/>
<dbReference type="Gene3D" id="3.40.50.12780">
    <property type="entry name" value="N-terminal domain of ligase-like"/>
    <property type="match status" value="1"/>
</dbReference>
<dbReference type="EMBL" id="UESZ01000002">
    <property type="protein sequence ID" value="SSA59018.1"/>
    <property type="molecule type" value="Genomic_DNA"/>
</dbReference>
<evidence type="ECO:0000256" key="1">
    <source>
        <dbReference type="ARBA" id="ARBA00001957"/>
    </source>
</evidence>
<reference evidence="6" key="1">
    <citation type="submission" date="2016-10" db="EMBL/GenBank/DDBJ databases">
        <authorList>
            <person name="Varghese N."/>
            <person name="Submissions S."/>
        </authorList>
    </citation>
    <scope>NUCLEOTIDE SEQUENCE [LARGE SCALE GENOMIC DNA]</scope>
    <source>
        <strain evidence="6">DSM 22951</strain>
    </source>
</reference>
<protein>
    <submittedName>
        <fullName evidence="5">Amino acid adenylation domain-containing protein</fullName>
    </submittedName>
</protein>